<dbReference type="InterPro" id="IPR000408">
    <property type="entry name" value="Reg_chr_condens"/>
</dbReference>
<protein>
    <recommendedName>
        <fullName evidence="2">BTB domain-containing protein</fullName>
    </recommendedName>
</protein>
<dbReference type="InterPro" id="IPR011333">
    <property type="entry name" value="SKP1/BTB/POZ_sf"/>
</dbReference>
<gene>
    <name evidence="3" type="ORF">M0812_00685</name>
</gene>
<dbReference type="InterPro" id="IPR009091">
    <property type="entry name" value="RCC1/BLIP-II"/>
</dbReference>
<reference evidence="3" key="1">
    <citation type="submission" date="2022-08" db="EMBL/GenBank/DDBJ databases">
        <title>Novel sulphate-reducing endosymbionts in the free-living metamonad Anaeramoeba.</title>
        <authorList>
            <person name="Jerlstrom-Hultqvist J."/>
            <person name="Cepicka I."/>
            <person name="Gallot-Lavallee L."/>
            <person name="Salas-Leiva D."/>
            <person name="Curtis B.A."/>
            <person name="Zahonova K."/>
            <person name="Pipaliya S."/>
            <person name="Dacks J."/>
            <person name="Roger A.J."/>
        </authorList>
    </citation>
    <scope>NUCLEOTIDE SEQUENCE</scope>
    <source>
        <strain evidence="3">Busselton2</strain>
    </source>
</reference>
<accession>A0AAV8A7I7</accession>
<dbReference type="EMBL" id="JANTQA010000015">
    <property type="protein sequence ID" value="KAJ3448209.1"/>
    <property type="molecule type" value="Genomic_DNA"/>
</dbReference>
<dbReference type="PANTHER" id="PTHR45982:SF1">
    <property type="entry name" value="REGULATOR OF CHROMOSOME CONDENSATION"/>
    <property type="match status" value="1"/>
</dbReference>
<feature type="domain" description="BTB" evidence="2">
    <location>
        <begin position="435"/>
        <end position="514"/>
    </location>
</feature>
<comment type="caution">
    <text evidence="3">The sequence shown here is derived from an EMBL/GenBank/DDBJ whole genome shotgun (WGS) entry which is preliminary data.</text>
</comment>
<feature type="repeat" description="RCC1" evidence="1">
    <location>
        <begin position="85"/>
        <end position="139"/>
    </location>
</feature>
<dbReference type="GO" id="GO:0005737">
    <property type="term" value="C:cytoplasm"/>
    <property type="evidence" value="ECO:0007669"/>
    <property type="project" value="TreeGrafter"/>
</dbReference>
<dbReference type="GO" id="GO:0005085">
    <property type="term" value="F:guanyl-nucleotide exchange factor activity"/>
    <property type="evidence" value="ECO:0007669"/>
    <property type="project" value="TreeGrafter"/>
</dbReference>
<dbReference type="AlphaFoldDB" id="A0AAV8A7I7"/>
<dbReference type="InterPro" id="IPR000210">
    <property type="entry name" value="BTB/POZ_dom"/>
</dbReference>
<dbReference type="SUPFAM" id="SSF54695">
    <property type="entry name" value="POZ domain"/>
    <property type="match status" value="1"/>
</dbReference>
<dbReference type="PROSITE" id="PS50097">
    <property type="entry name" value="BTB"/>
    <property type="match status" value="1"/>
</dbReference>
<dbReference type="Gene3D" id="3.30.710.10">
    <property type="entry name" value="Potassium Channel Kv1.1, Chain A"/>
    <property type="match status" value="1"/>
</dbReference>
<dbReference type="CDD" id="cd18186">
    <property type="entry name" value="BTB_POZ_ZBTB_KLHL-like"/>
    <property type="match status" value="1"/>
</dbReference>
<dbReference type="Proteomes" id="UP001146793">
    <property type="component" value="Unassembled WGS sequence"/>
</dbReference>
<name>A0AAV8A7I7_9EUKA</name>
<dbReference type="SUPFAM" id="SSF50985">
    <property type="entry name" value="RCC1/BLIP-II"/>
    <property type="match status" value="1"/>
</dbReference>
<dbReference type="Pfam" id="PF13540">
    <property type="entry name" value="RCC1_2"/>
    <property type="match status" value="1"/>
</dbReference>
<evidence type="ECO:0000313" key="4">
    <source>
        <dbReference type="Proteomes" id="UP001146793"/>
    </source>
</evidence>
<dbReference type="PROSITE" id="PS50012">
    <property type="entry name" value="RCC1_3"/>
    <property type="match status" value="1"/>
</dbReference>
<evidence type="ECO:0000259" key="2">
    <source>
        <dbReference type="PROSITE" id="PS50097"/>
    </source>
</evidence>
<evidence type="ECO:0000313" key="3">
    <source>
        <dbReference type="EMBL" id="KAJ3448209.1"/>
    </source>
</evidence>
<dbReference type="PANTHER" id="PTHR45982">
    <property type="entry name" value="REGULATOR OF CHROMOSOME CONDENSATION"/>
    <property type="match status" value="1"/>
</dbReference>
<sequence length="552" mass="64428">MSIYGYGENACFIKKEFSLKKAFQPLTETKNQNIQDICTTNKSSVFQTTDGDLTEIIDDKQKHYSKNIQKIVCGAYHYLAIDESGKLYSWGKDAFDYGCLGFGKEVKEQEEMKLLEFFQNKQVVDIACGRFNSFAKVKIANEAFEWYGWGNNNYGNLGTIERGSKYDAIKLTNLQKVKRFYSCSCAHHFFAENLSGDLICWGRNEYAQLGNGNKNNLSKVHLHMEFTDIKTVEANYYSTYLLLKSGVLYMAGSKEFTFSDDTNFNSTKFQNQYILDCGLSDGTGCVLNSEGKFYIIQKNNISQIIEIELFSKNLKLFTGYKNAYYLSYLDSPISRDFFKMFKEKHFVDFKIGIYDCHKFIIKVRTNQNDVEKVKEYLESNFTENEILKFLNWCYSDKNSESEVFQSFWKHFGNIEYSKKRIEDVLSNLYQDEDSKDFSLKIPYNDEEDEEGGEEDEEEIRIHRFVLQARSGLFREMFTNVKKETNSVTDYSQKSIETMELLTKYFYTDKIELTADDDPEMVLQELSDAKEYYQLDSYSSLPTILQKIKQSYL</sequence>
<dbReference type="Pfam" id="PF00651">
    <property type="entry name" value="BTB"/>
    <property type="match status" value="1"/>
</dbReference>
<dbReference type="Gene3D" id="2.130.10.30">
    <property type="entry name" value="Regulator of chromosome condensation 1/beta-lactamase-inhibitor protein II"/>
    <property type="match status" value="1"/>
</dbReference>
<proteinExistence type="predicted"/>
<evidence type="ECO:0000256" key="1">
    <source>
        <dbReference type="PROSITE-ProRule" id="PRU00235"/>
    </source>
</evidence>
<organism evidence="3 4">
    <name type="scientific">Anaeramoeba flamelloides</name>
    <dbReference type="NCBI Taxonomy" id="1746091"/>
    <lineage>
        <taxon>Eukaryota</taxon>
        <taxon>Metamonada</taxon>
        <taxon>Anaeramoebidae</taxon>
        <taxon>Anaeramoeba</taxon>
    </lineage>
</organism>
<dbReference type="InterPro" id="IPR051553">
    <property type="entry name" value="Ran_GTPase-activating"/>
</dbReference>